<dbReference type="RefSeq" id="WP_241367418.1">
    <property type="nucleotide sequence ID" value="NZ_JAKZFC010000001.1"/>
</dbReference>
<name>A0ABS9U7T2_9BACL</name>
<organism evidence="2 3">
    <name type="scientific">Solibacillus palustris</name>
    <dbReference type="NCBI Taxonomy" id="2908203"/>
    <lineage>
        <taxon>Bacteria</taxon>
        <taxon>Bacillati</taxon>
        <taxon>Bacillota</taxon>
        <taxon>Bacilli</taxon>
        <taxon>Bacillales</taxon>
        <taxon>Caryophanaceae</taxon>
        <taxon>Solibacillus</taxon>
    </lineage>
</organism>
<dbReference type="Proteomes" id="UP001316087">
    <property type="component" value="Unassembled WGS sequence"/>
</dbReference>
<gene>
    <name evidence="2" type="ORF">LZ480_00740</name>
</gene>
<dbReference type="InterPro" id="IPR011741">
    <property type="entry name" value="Phg_2220_C"/>
</dbReference>
<protein>
    <submittedName>
        <fullName evidence="2">Conserved phage C-terminal domain-containing protein</fullName>
    </submittedName>
</protein>
<dbReference type="Pfam" id="PF09524">
    <property type="entry name" value="Phg_2220_C"/>
    <property type="match status" value="1"/>
</dbReference>
<dbReference type="NCBIfam" id="TIGR02220">
    <property type="entry name" value="phg_TIGR02220"/>
    <property type="match status" value="1"/>
</dbReference>
<feature type="domain" description="Phage conserved hypothetical protein C-terminal" evidence="1">
    <location>
        <begin position="155"/>
        <end position="228"/>
    </location>
</feature>
<sequence length="254" mass="29963">MNLLTNEKPLIVLPNVATVIGVDEAILLQQLHYRLQQQTVLQNGEAWYCQSHANWRKQLPFWNEPKIKRIILQLEQLELVHSTDRFNQFYVDRTKWYKIDYDKLQSMLADYKEQHSIDDDAFAQMTTISKDNQNAPKRNKKTAQNEKLTEKIDSVLTYLNDKASKRFSLKSQANRNFISARLKEGYSVEDCCLVIDEQVMSWLDDHEMEKYLRPMTLFRPSNFESYLNNALSKKDTQTRMLKAVVLDFNAGEDW</sequence>
<proteinExistence type="predicted"/>
<evidence type="ECO:0000313" key="2">
    <source>
        <dbReference type="EMBL" id="MCH7320397.1"/>
    </source>
</evidence>
<accession>A0ABS9U7T2</accession>
<keyword evidence="3" id="KW-1185">Reference proteome</keyword>
<evidence type="ECO:0000313" key="3">
    <source>
        <dbReference type="Proteomes" id="UP001316087"/>
    </source>
</evidence>
<evidence type="ECO:0000259" key="1">
    <source>
        <dbReference type="Pfam" id="PF09524"/>
    </source>
</evidence>
<reference evidence="2 3" key="1">
    <citation type="submission" date="2022-03" db="EMBL/GenBank/DDBJ databases">
        <authorList>
            <person name="Jo J.-H."/>
            <person name="Im W.-T."/>
        </authorList>
    </citation>
    <scope>NUCLEOTIDE SEQUENCE [LARGE SCALE GENOMIC DNA]</scope>
    <source>
        <strain evidence="2 3">MA9</strain>
    </source>
</reference>
<dbReference type="EMBL" id="JAKZFC010000001">
    <property type="protein sequence ID" value="MCH7320397.1"/>
    <property type="molecule type" value="Genomic_DNA"/>
</dbReference>
<comment type="caution">
    <text evidence="2">The sequence shown here is derived from an EMBL/GenBank/DDBJ whole genome shotgun (WGS) entry which is preliminary data.</text>
</comment>